<keyword evidence="2" id="KW-0378">Hydrolase</keyword>
<dbReference type="Proteomes" id="UP000500938">
    <property type="component" value="Chromosome"/>
</dbReference>
<dbReference type="Pfam" id="PF01979">
    <property type="entry name" value="Amidohydro_1"/>
    <property type="match status" value="1"/>
</dbReference>
<dbReference type="InterPro" id="IPR011059">
    <property type="entry name" value="Metal-dep_hydrolase_composite"/>
</dbReference>
<evidence type="ECO:0000259" key="1">
    <source>
        <dbReference type="Pfam" id="PF01979"/>
    </source>
</evidence>
<dbReference type="InterPro" id="IPR051781">
    <property type="entry name" value="Metallo-dep_Hydrolase"/>
</dbReference>
<dbReference type="InterPro" id="IPR032466">
    <property type="entry name" value="Metal_Hydrolase"/>
</dbReference>
<dbReference type="PANTHER" id="PTHR43135">
    <property type="entry name" value="ALPHA-D-RIBOSE 1-METHYLPHOSPHONATE 5-TRIPHOSPHATE DIPHOSPHATASE"/>
    <property type="match status" value="1"/>
</dbReference>
<evidence type="ECO:0000313" key="2">
    <source>
        <dbReference type="EMBL" id="QJR38313.1"/>
    </source>
</evidence>
<keyword evidence="3" id="KW-1185">Reference proteome</keyword>
<dbReference type="PANTHER" id="PTHR43135:SF3">
    <property type="entry name" value="ALPHA-D-RIBOSE 1-METHYLPHOSPHONATE 5-TRIPHOSPHATE DIPHOSPHATASE"/>
    <property type="match status" value="1"/>
</dbReference>
<reference evidence="2 3" key="1">
    <citation type="submission" date="2020-05" db="EMBL/GenBank/DDBJ databases">
        <title>Complete genome sequence of Gemmatimonas greenlandica TET16.</title>
        <authorList>
            <person name="Zeng Y."/>
        </authorList>
    </citation>
    <scope>NUCLEOTIDE SEQUENCE [LARGE SCALE GENOMIC DNA]</scope>
    <source>
        <strain evidence="2 3">TET16</strain>
    </source>
</reference>
<dbReference type="GO" id="GO:0016810">
    <property type="term" value="F:hydrolase activity, acting on carbon-nitrogen (but not peptide) bonds"/>
    <property type="evidence" value="ECO:0007669"/>
    <property type="project" value="InterPro"/>
</dbReference>
<proteinExistence type="predicted"/>
<evidence type="ECO:0000313" key="3">
    <source>
        <dbReference type="Proteomes" id="UP000500938"/>
    </source>
</evidence>
<dbReference type="EMBL" id="CP053085">
    <property type="protein sequence ID" value="QJR38313.1"/>
    <property type="molecule type" value="Genomic_DNA"/>
</dbReference>
<dbReference type="SUPFAM" id="SSF51338">
    <property type="entry name" value="Composite domain of metallo-dependent hydrolases"/>
    <property type="match status" value="1"/>
</dbReference>
<dbReference type="InterPro" id="IPR006680">
    <property type="entry name" value="Amidohydro-rel"/>
</dbReference>
<protein>
    <submittedName>
        <fullName evidence="2">Amidohydrolase family protein</fullName>
    </submittedName>
</protein>
<dbReference type="AlphaFoldDB" id="A0A6M4IU78"/>
<dbReference type="Gene3D" id="1.20.58.520">
    <property type="entry name" value="Amidohydrolase"/>
    <property type="match status" value="1"/>
</dbReference>
<dbReference type="Gene3D" id="3.30.110.90">
    <property type="entry name" value="Amidohydrolase"/>
    <property type="match status" value="1"/>
</dbReference>
<organism evidence="2 3">
    <name type="scientific">Gemmatimonas groenlandica</name>
    <dbReference type="NCBI Taxonomy" id="2732249"/>
    <lineage>
        <taxon>Bacteria</taxon>
        <taxon>Pseudomonadati</taxon>
        <taxon>Gemmatimonadota</taxon>
        <taxon>Gemmatimonadia</taxon>
        <taxon>Gemmatimonadales</taxon>
        <taxon>Gemmatimonadaceae</taxon>
        <taxon>Gemmatimonas</taxon>
    </lineage>
</organism>
<accession>A0A6M4IU78</accession>
<dbReference type="Gene3D" id="3.40.50.10910">
    <property type="entry name" value="Amidohydrolase"/>
    <property type="match status" value="1"/>
</dbReference>
<dbReference type="SUPFAM" id="SSF51556">
    <property type="entry name" value="Metallo-dependent hydrolases"/>
    <property type="match status" value="1"/>
</dbReference>
<gene>
    <name evidence="2" type="ORF">HKW67_18530</name>
</gene>
<feature type="domain" description="Amidohydrolase-related" evidence="1">
    <location>
        <begin position="63"/>
        <end position="400"/>
    </location>
</feature>
<dbReference type="Gene3D" id="2.30.40.10">
    <property type="entry name" value="Urease, subunit C, domain 1"/>
    <property type="match status" value="1"/>
</dbReference>
<sequence length="420" mass="45261">MLLPTSRALAQTVTIDNVTIVDVSSGRLQANKSIVVGGKRIARIEDASVATRATATIDGTGMFVIPGLWDMHVHAYFTNDTSRFHTTNDVMFPLFIVNGVTGVRDLGSNLDATLAARDSVAAHQLIGPRMLVSGPMIDGPTTRYAAAIKVTTGDEARAAVRMLKARGVDLIKTQTLVPKDAYFALADEAARIGIPFEGHVPREITGLEAVRAGQRSFEHMIGVTDTNTKLIAALAQNMVWQCPTVINSVGTSSDFANDPGIPYWLRSAVDGWRATAKTQAALPDSAARAANQRATRRLALVKQLYDAKIPLLAGTDAPAGYDLVPGASLHRELQLFVRAGLTPLQALQTATLNPARYFGKTDSWGTIEPGKVADLVLLARNPLVDIANTRQVVAVVADGRYYSPRELDRMRVRIMELVAK</sequence>
<name>A0A6M4IU78_9BACT</name>
<dbReference type="KEGG" id="ggr:HKW67_18530"/>